<comment type="subunit">
    <text evidence="2">Part of the cohesin complex which is composed of a heterodimer between a SMC1 protein (SMC1A or SMC1B) and SMC3, which are attached via their hinge domain, and RAD21 which link them at their heads, and one STAG protein.</text>
</comment>
<evidence type="ECO:0000256" key="2">
    <source>
        <dbReference type="RuleBase" id="RU369063"/>
    </source>
</evidence>
<dbReference type="PROSITE" id="PS51425">
    <property type="entry name" value="SCD"/>
    <property type="match status" value="1"/>
</dbReference>
<keyword evidence="2" id="KW-0159">Chromosome partition</keyword>
<feature type="region of interest" description="Disordered" evidence="3">
    <location>
        <begin position="234"/>
        <end position="276"/>
    </location>
</feature>
<keyword evidence="6" id="KW-1185">Reference proteome</keyword>
<proteinExistence type="inferred from homology"/>
<protein>
    <recommendedName>
        <fullName evidence="2">Cohesin subunit SA</fullName>
    </recommendedName>
    <alternativeName>
        <fullName evidence="2">SCC3 homolog</fullName>
    </alternativeName>
    <alternativeName>
        <fullName evidence="2">Stromal antigen</fullName>
    </alternativeName>
</protein>
<dbReference type="InterPro" id="IPR056396">
    <property type="entry name" value="HEAT_SCC3-SA"/>
</dbReference>
<sequence>MAAVSFTDPLCKPCSYSPHFKVELCVRKPLMPIHLSSEQVALEMLCLCSQLDLLIRAQVHQEYLDVVGLSSLFPRVEVYMIHGSPIDMLERPPSDAYFPHIGRLNQLLVLSQQLDEDVKHLGSHKYIAHQLSAIYQVLNSLKDVLPLSIIRKDIEANFKQLKMSLSTEEGSKLDPQLPAHHVSWVSELTQNVISTVLSLSEELTEDLNPVMEFVSNLSENSVVDVSSCASVHHVSSERNENRQKTVRGKRKARECSENAKRKHSKSSNGSLGRAENEQLKNGDAVVDDWIDAYTGDRDTALLDLISFFIQCSGCKGKFCNAVNAICAFVGMVTAEMFQSKKGTDVMSKMVEDLDEDSGEYPLIMSGLYWKRFRSHFCEFVSVLVAQCQNCVIFDGYLLNTLISLLTELSDSRVRAFRHTCTLAAVKLLSALVNVALNLTVSVDNSQRLYEVELAKMASKRASPRLDRIQRKINELQDRKFEIENMMDAIFKGVFLKRYRDVIPEIRAICMEELTVWMKLYSSVFLNDSYLKYVGWMMHDKERMISMTLDKDHEVAIQAMRLLMVISQSCEDVLSPDDHKNVFQFVYCSHRPLATTAGEFLYNRLLSNPELSRPRDKASDQEKHRELVLARIRALIHFHTESEVCIISFLQNSIVREQADIFFYAVRHVSTAALSSAEEAFVIELVLASVRQAAEGPPVSGRGAGKKVISTKEKKSQIDDCTKLTEHFIKVLPELLTKYSEDAEKLTSLLKIPQYFQMDTCDHENSQCVQALLAELEAAVNSHTDAGLLETAARSYQTLCAQDFPWHSLARASFDRLIQHWTDTLGTRLGESLSDLSKWSLYELETRLLDVEIKHGGLPMELTTEALRCMCCCILWKLNTFGEGVTSRESALQQRSQLRAFCEKCHRCLSHAEQLVREQAFMCLSDVLIAHNYRLQMWDSSAGTPLLYTPDPKLQKALLSFVVEHVFTSPEQDSHSSKVSESESGDGRLEDLHRRRNLLAAYCKLIVHSVLEMSMAAEVFKQYVKYYNDFGDIIKETLNRTRQMDKIESARTLVQCLQQLYLRLKQEQDRGNTCSSRVQTYSSIKELARRFSLTFGWDQIKSRESLAMIHSYSYLQKFAGEQVINNREECWMPLIYYRASLMGTAEGEDAVSFISSDTNKQPSITNRSRSPSVKQLNSEGDQRFLSPSSDPKGNKLLKSFEDSKVQQAPLSREQLTNSIVSAKGPRSIDEVDVDTVDIDD</sequence>
<dbReference type="EMBL" id="JACTAM010000009">
    <property type="protein sequence ID" value="KAI2660758.1"/>
    <property type="molecule type" value="Genomic_DNA"/>
</dbReference>
<evidence type="ECO:0000313" key="5">
    <source>
        <dbReference type="EMBL" id="KAI2660758.1"/>
    </source>
</evidence>
<dbReference type="Pfam" id="PF08514">
    <property type="entry name" value="STAG"/>
    <property type="match status" value="1"/>
</dbReference>
<feature type="compositionally biased region" description="Acidic residues" evidence="3">
    <location>
        <begin position="1229"/>
        <end position="1239"/>
    </location>
</feature>
<evidence type="ECO:0000259" key="4">
    <source>
        <dbReference type="PROSITE" id="PS51425"/>
    </source>
</evidence>
<keyword evidence="2" id="KW-0131">Cell cycle</keyword>
<dbReference type="SUPFAM" id="SSF48371">
    <property type="entry name" value="ARM repeat"/>
    <property type="match status" value="1"/>
</dbReference>
<feature type="compositionally biased region" description="Polar residues" evidence="3">
    <location>
        <begin position="1204"/>
        <end position="1219"/>
    </location>
</feature>
<dbReference type="InterPro" id="IPR013721">
    <property type="entry name" value="STAG"/>
</dbReference>
<dbReference type="InterPro" id="IPR016024">
    <property type="entry name" value="ARM-type_fold"/>
</dbReference>
<comment type="function">
    <text evidence="2">Component of cohesin complex, a complex required for the cohesion of sister chromatids after DNA replication. The cohesin complex apparently forms a large proteinaceous ring within which sister chromatids can be trapped. At anaphase, the complex is cleaved and dissociates from chromatin, allowing sister chromatids to segregate.</text>
</comment>
<dbReference type="PANTHER" id="PTHR11199:SF2">
    <property type="entry name" value="COHESIN SUBUNIT SA"/>
    <property type="match status" value="1"/>
</dbReference>
<keyword evidence="2" id="KW-0132">Cell division</keyword>
<dbReference type="PANTHER" id="PTHR11199">
    <property type="entry name" value="STROMAL ANTIGEN"/>
    <property type="match status" value="1"/>
</dbReference>
<dbReference type="InterPro" id="IPR020839">
    <property type="entry name" value="SCD"/>
</dbReference>
<dbReference type="Pfam" id="PF24571">
    <property type="entry name" value="HEAT_SCC3-SA"/>
    <property type="match status" value="1"/>
</dbReference>
<reference evidence="5 6" key="1">
    <citation type="submission" date="2022-01" db="EMBL/GenBank/DDBJ databases">
        <title>A high-quality chromosome-level genome assembly of rohu carp, Labeo rohita.</title>
        <authorList>
            <person name="Arick M.A. II"/>
            <person name="Hsu C.-Y."/>
            <person name="Magbanua Z."/>
            <person name="Pechanova O."/>
            <person name="Grover C."/>
            <person name="Miller E."/>
            <person name="Thrash A."/>
            <person name="Ezzel L."/>
            <person name="Alam S."/>
            <person name="Benzie J."/>
            <person name="Hamilton M."/>
            <person name="Karsi A."/>
            <person name="Lawrence M.L."/>
            <person name="Peterson D.G."/>
        </authorList>
    </citation>
    <scope>NUCLEOTIDE SEQUENCE [LARGE SCALE GENOMIC DNA]</scope>
    <source>
        <strain evidence="6">BAU-BD-2019</strain>
        <tissue evidence="5">Blood</tissue>
    </source>
</reference>
<organism evidence="5 6">
    <name type="scientific">Labeo rohita</name>
    <name type="common">Indian major carp</name>
    <name type="synonym">Cyprinus rohita</name>
    <dbReference type="NCBI Taxonomy" id="84645"/>
    <lineage>
        <taxon>Eukaryota</taxon>
        <taxon>Metazoa</taxon>
        <taxon>Chordata</taxon>
        <taxon>Craniata</taxon>
        <taxon>Vertebrata</taxon>
        <taxon>Euteleostomi</taxon>
        <taxon>Actinopterygii</taxon>
        <taxon>Neopterygii</taxon>
        <taxon>Teleostei</taxon>
        <taxon>Ostariophysi</taxon>
        <taxon>Cypriniformes</taxon>
        <taxon>Cyprinidae</taxon>
        <taxon>Labeoninae</taxon>
        <taxon>Labeonini</taxon>
        <taxon>Labeo</taxon>
    </lineage>
</organism>
<gene>
    <name evidence="5" type="ORF">H4Q32_008415</name>
</gene>
<keyword evidence="2" id="KW-0158">Chromosome</keyword>
<comment type="subcellular location">
    <subcellularLocation>
        <location evidence="2">Nucleus</location>
    </subcellularLocation>
    <subcellularLocation>
        <location evidence="2">Chromosome</location>
    </subcellularLocation>
    <subcellularLocation>
        <location evidence="2">Chromosome</location>
        <location evidence="2">Centromere</location>
    </subcellularLocation>
</comment>
<evidence type="ECO:0000256" key="1">
    <source>
        <dbReference type="ARBA" id="ARBA00005486"/>
    </source>
</evidence>
<comment type="similarity">
    <text evidence="1 2">Belongs to the SCC3 family.</text>
</comment>
<accession>A0ABQ8MD27</accession>
<feature type="compositionally biased region" description="Polar residues" evidence="3">
    <location>
        <begin position="1155"/>
        <end position="1190"/>
    </location>
</feature>
<name>A0ABQ8MD27_LABRO</name>
<keyword evidence="2" id="KW-0539">Nucleus</keyword>
<evidence type="ECO:0000313" key="6">
    <source>
        <dbReference type="Proteomes" id="UP000830375"/>
    </source>
</evidence>
<dbReference type="Pfam" id="PF21581">
    <property type="entry name" value="SCD"/>
    <property type="match status" value="1"/>
</dbReference>
<dbReference type="InterPro" id="IPR039662">
    <property type="entry name" value="Cohesin_Scc3/SA"/>
</dbReference>
<feature type="region of interest" description="Disordered" evidence="3">
    <location>
        <begin position="1155"/>
        <end position="1239"/>
    </location>
</feature>
<comment type="caution">
    <text evidence="5">The sequence shown here is derived from an EMBL/GenBank/DDBJ whole genome shotgun (WGS) entry which is preliminary data.</text>
</comment>
<dbReference type="Proteomes" id="UP000830375">
    <property type="component" value="Unassembled WGS sequence"/>
</dbReference>
<evidence type="ECO:0000256" key="3">
    <source>
        <dbReference type="SAM" id="MobiDB-lite"/>
    </source>
</evidence>
<feature type="domain" description="SCD" evidence="4">
    <location>
        <begin position="494"/>
        <end position="584"/>
    </location>
</feature>
<feature type="compositionally biased region" description="Basic and acidic residues" evidence="3">
    <location>
        <begin position="234"/>
        <end position="243"/>
    </location>
</feature>